<dbReference type="GO" id="GO:0005829">
    <property type="term" value="C:cytosol"/>
    <property type="evidence" value="ECO:0007669"/>
    <property type="project" value="TreeGrafter"/>
</dbReference>
<dbReference type="InterPro" id="IPR044136">
    <property type="entry name" value="Lys-tRNA-ligase_II_N"/>
</dbReference>
<evidence type="ECO:0000256" key="5">
    <source>
        <dbReference type="ARBA" id="ARBA00022723"/>
    </source>
</evidence>
<reference evidence="15 16" key="1">
    <citation type="submission" date="2020-01" db="EMBL/GenBank/DDBJ databases">
        <title>Bacteria diversity of Porities sp.</title>
        <authorList>
            <person name="Wang G."/>
        </authorList>
    </citation>
    <scope>NUCLEOTIDE SEQUENCE [LARGE SCALE GENOMIC DNA]</scope>
    <source>
        <strain evidence="15 16">R33</strain>
    </source>
</reference>
<evidence type="ECO:0000256" key="2">
    <source>
        <dbReference type="ARBA" id="ARBA00008226"/>
    </source>
</evidence>
<dbReference type="SUPFAM" id="SSF55681">
    <property type="entry name" value="Class II aaRS and biotin synthetases"/>
    <property type="match status" value="1"/>
</dbReference>
<dbReference type="InterPro" id="IPR045864">
    <property type="entry name" value="aa-tRNA-synth_II/BPL/LPL"/>
</dbReference>
<accession>A0A6L9EIP8</accession>
<comment type="caution">
    <text evidence="15">The sequence shown here is derived from an EMBL/GenBank/DDBJ whole genome shotgun (WGS) entry which is preliminary data.</text>
</comment>
<keyword evidence="6 12" id="KW-0547">Nucleotide-binding</keyword>
<dbReference type="FunFam" id="3.30.930.10:FF:000238">
    <property type="entry name" value="Lysine--tRNA ligase"/>
    <property type="match status" value="1"/>
</dbReference>
<dbReference type="GO" id="GO:0000049">
    <property type="term" value="F:tRNA binding"/>
    <property type="evidence" value="ECO:0007669"/>
    <property type="project" value="TreeGrafter"/>
</dbReference>
<evidence type="ECO:0000259" key="14">
    <source>
        <dbReference type="PROSITE" id="PS50862"/>
    </source>
</evidence>
<dbReference type="PROSITE" id="PS50862">
    <property type="entry name" value="AA_TRNA_LIGASE_II"/>
    <property type="match status" value="1"/>
</dbReference>
<dbReference type="NCBIfam" id="NF001756">
    <property type="entry name" value="PRK00484.1"/>
    <property type="match status" value="1"/>
</dbReference>
<protein>
    <recommendedName>
        <fullName evidence="12">Lysine--tRNA ligase</fullName>
        <ecNumber evidence="12">6.1.1.6</ecNumber>
    </recommendedName>
    <alternativeName>
        <fullName evidence="12">Lysyl-tRNA synthetase</fullName>
        <shortName evidence="12">LysRS</shortName>
    </alternativeName>
</protein>
<dbReference type="RefSeq" id="WP_161437437.1">
    <property type="nucleotide sequence ID" value="NZ_WXYO01000010.1"/>
</dbReference>
<keyword evidence="10 12" id="KW-0030">Aminoacyl-tRNA synthetase</keyword>
<keyword evidence="16" id="KW-1185">Reference proteome</keyword>
<evidence type="ECO:0000256" key="11">
    <source>
        <dbReference type="ARBA" id="ARBA00048573"/>
    </source>
</evidence>
<dbReference type="InterPro" id="IPR006195">
    <property type="entry name" value="aa-tRNA-synth_II"/>
</dbReference>
<evidence type="ECO:0000313" key="15">
    <source>
        <dbReference type="EMBL" id="NAS14388.1"/>
    </source>
</evidence>
<feature type="domain" description="Aminoacyl-transfer RNA synthetases class-II family profile" evidence="14">
    <location>
        <begin position="181"/>
        <end position="495"/>
    </location>
</feature>
<evidence type="ECO:0000256" key="7">
    <source>
        <dbReference type="ARBA" id="ARBA00022840"/>
    </source>
</evidence>
<evidence type="ECO:0000256" key="9">
    <source>
        <dbReference type="ARBA" id="ARBA00022917"/>
    </source>
</evidence>
<dbReference type="EC" id="6.1.1.6" evidence="12"/>
<dbReference type="PANTHER" id="PTHR42918">
    <property type="entry name" value="LYSYL-TRNA SYNTHETASE"/>
    <property type="match status" value="1"/>
</dbReference>
<keyword evidence="8 12" id="KW-0460">Magnesium</keyword>
<dbReference type="InterPro" id="IPR004365">
    <property type="entry name" value="NA-bd_OB_tRNA"/>
</dbReference>
<dbReference type="InterPro" id="IPR018149">
    <property type="entry name" value="Lys-tRNA-synth_II_C"/>
</dbReference>
<dbReference type="FunFam" id="2.40.50.140:FF:000024">
    <property type="entry name" value="Lysine--tRNA ligase"/>
    <property type="match status" value="1"/>
</dbReference>
<evidence type="ECO:0000256" key="4">
    <source>
        <dbReference type="ARBA" id="ARBA00022598"/>
    </source>
</evidence>
<proteinExistence type="inferred from homology"/>
<keyword evidence="7 12" id="KW-0067">ATP-binding</keyword>
<comment type="subcellular location">
    <subcellularLocation>
        <location evidence="1 12">Cytoplasm</location>
    </subcellularLocation>
</comment>
<dbReference type="InterPro" id="IPR004364">
    <property type="entry name" value="Aa-tRNA-synt_II"/>
</dbReference>
<comment type="catalytic activity">
    <reaction evidence="11 12 13">
        <text>tRNA(Lys) + L-lysine + ATP = L-lysyl-tRNA(Lys) + AMP + diphosphate</text>
        <dbReference type="Rhea" id="RHEA:20792"/>
        <dbReference type="Rhea" id="RHEA-COMP:9696"/>
        <dbReference type="Rhea" id="RHEA-COMP:9697"/>
        <dbReference type="ChEBI" id="CHEBI:30616"/>
        <dbReference type="ChEBI" id="CHEBI:32551"/>
        <dbReference type="ChEBI" id="CHEBI:33019"/>
        <dbReference type="ChEBI" id="CHEBI:78442"/>
        <dbReference type="ChEBI" id="CHEBI:78529"/>
        <dbReference type="ChEBI" id="CHEBI:456215"/>
        <dbReference type="EC" id="6.1.1.6"/>
    </reaction>
</comment>
<gene>
    <name evidence="12 15" type="primary">lysS</name>
    <name evidence="15" type="ORF">GTQ38_20420</name>
</gene>
<dbReference type="GO" id="GO:0005524">
    <property type="term" value="F:ATP binding"/>
    <property type="evidence" value="ECO:0007669"/>
    <property type="project" value="UniProtKB-UniRule"/>
</dbReference>
<dbReference type="CDD" id="cd00775">
    <property type="entry name" value="LysRS_core"/>
    <property type="match status" value="1"/>
</dbReference>
<evidence type="ECO:0000256" key="12">
    <source>
        <dbReference type="HAMAP-Rule" id="MF_00252"/>
    </source>
</evidence>
<dbReference type="PRINTS" id="PR00982">
    <property type="entry name" value="TRNASYNTHLYS"/>
</dbReference>
<evidence type="ECO:0000256" key="13">
    <source>
        <dbReference type="RuleBase" id="RU000336"/>
    </source>
</evidence>
<feature type="binding site" evidence="12">
    <location>
        <position position="414"/>
    </location>
    <ligand>
        <name>Mg(2+)</name>
        <dbReference type="ChEBI" id="CHEBI:18420"/>
        <label>1</label>
    </ligand>
</feature>
<dbReference type="NCBIfam" id="TIGR00499">
    <property type="entry name" value="lysS_bact"/>
    <property type="match status" value="1"/>
</dbReference>
<sequence>MQLSEQEVVRREKLTRLRELGIDPYPAAEYPVDATSGSIKQDFVEGGKVVIAGRLMSRRIQGKASFAELQDSEGRIQVYFNRDEICPGEDKTLYNEVYKRLLDIGDFIGVEGELFITKVGEKTVLVKHFTLLSKALRPLPLPKKDAEGNLYDEFNDPELRYRQRYVDLVVNPSVRDTFVKRTRITNSIREFYNERGYLEVETPILQPIPGGATARPFVTHHNALNIPLYLRIANELYLKRLIVGGFDAVYEFSKDFRNEGMDRTHNPEFTVMELYVAYKDYNWMMSTTEQLLEKVAIDATGSTRVPVGDDEIEFKAPYPRVPILGAIKEHTGYDVSEMDEDELRETAKKLGIEVDDTMGVGKLIDEIFGEACEHHYIQPTFITDYPKEMSPLTKEHRTNPRLTERFELLVNGKELANAYSELNDPIDQRERFEEQLRLSEKGDDEAMFIDQDFLRALEYGMPPTSGIGIGIDRLVMLLTNNSSIQEVLFFPQMRPEQKQLQLTEEEKTIVNLLKPEGQMELGTLRSRTGLSGKKWDKSMKALAKNGVIKVQLEGEAKTVTLKS</sequence>
<comment type="cofactor">
    <cofactor evidence="12 13">
        <name>Mg(2+)</name>
        <dbReference type="ChEBI" id="CHEBI:18420"/>
    </cofactor>
    <text evidence="12 13">Binds 3 Mg(2+) ions per subunit.</text>
</comment>
<dbReference type="GO" id="GO:0006430">
    <property type="term" value="P:lysyl-tRNA aminoacylation"/>
    <property type="evidence" value="ECO:0007669"/>
    <property type="project" value="UniProtKB-UniRule"/>
</dbReference>
<dbReference type="Pfam" id="PF00152">
    <property type="entry name" value="tRNA-synt_2"/>
    <property type="match status" value="1"/>
</dbReference>
<dbReference type="PANTHER" id="PTHR42918:SF15">
    <property type="entry name" value="LYSINE--TRNA LIGASE, CHLOROPLASTIC_MITOCHONDRIAL"/>
    <property type="match status" value="1"/>
</dbReference>
<evidence type="ECO:0000256" key="3">
    <source>
        <dbReference type="ARBA" id="ARBA00022490"/>
    </source>
</evidence>
<dbReference type="AlphaFoldDB" id="A0A6L9EIP8"/>
<evidence type="ECO:0000256" key="10">
    <source>
        <dbReference type="ARBA" id="ARBA00023146"/>
    </source>
</evidence>
<keyword evidence="3 12" id="KW-0963">Cytoplasm</keyword>
<dbReference type="Gene3D" id="3.30.930.10">
    <property type="entry name" value="Bira Bifunctional Protein, Domain 2"/>
    <property type="match status" value="1"/>
</dbReference>
<name>A0A6L9EIP8_9FLAO</name>
<evidence type="ECO:0000256" key="6">
    <source>
        <dbReference type="ARBA" id="ARBA00022741"/>
    </source>
</evidence>
<dbReference type="InterPro" id="IPR012340">
    <property type="entry name" value="NA-bd_OB-fold"/>
</dbReference>
<feature type="binding site" evidence="12">
    <location>
        <position position="407"/>
    </location>
    <ligand>
        <name>Mg(2+)</name>
        <dbReference type="ChEBI" id="CHEBI:18420"/>
        <label>1</label>
    </ligand>
</feature>
<dbReference type="HAMAP" id="MF_00252">
    <property type="entry name" value="Lys_tRNA_synth_class2"/>
    <property type="match status" value="1"/>
</dbReference>
<dbReference type="SUPFAM" id="SSF50249">
    <property type="entry name" value="Nucleic acid-binding proteins"/>
    <property type="match status" value="1"/>
</dbReference>
<evidence type="ECO:0000256" key="8">
    <source>
        <dbReference type="ARBA" id="ARBA00022842"/>
    </source>
</evidence>
<keyword evidence="5 12" id="KW-0479">Metal-binding</keyword>
<comment type="subunit">
    <text evidence="12">Homodimer.</text>
</comment>
<dbReference type="GO" id="GO:0004824">
    <property type="term" value="F:lysine-tRNA ligase activity"/>
    <property type="evidence" value="ECO:0007669"/>
    <property type="project" value="UniProtKB-UniRule"/>
</dbReference>
<keyword evidence="4 12" id="KW-0436">Ligase</keyword>
<evidence type="ECO:0000256" key="1">
    <source>
        <dbReference type="ARBA" id="ARBA00004496"/>
    </source>
</evidence>
<feature type="binding site" evidence="12">
    <location>
        <position position="414"/>
    </location>
    <ligand>
        <name>Mg(2+)</name>
        <dbReference type="ChEBI" id="CHEBI:18420"/>
        <label>2</label>
    </ligand>
</feature>
<dbReference type="InterPro" id="IPR002313">
    <property type="entry name" value="Lys-tRNA-ligase_II"/>
</dbReference>
<dbReference type="CDD" id="cd04322">
    <property type="entry name" value="LysRS_N"/>
    <property type="match status" value="1"/>
</dbReference>
<dbReference type="Proteomes" id="UP000475249">
    <property type="component" value="Unassembled WGS sequence"/>
</dbReference>
<dbReference type="Pfam" id="PF01336">
    <property type="entry name" value="tRNA_anti-codon"/>
    <property type="match status" value="1"/>
</dbReference>
<dbReference type="GO" id="GO:0000287">
    <property type="term" value="F:magnesium ion binding"/>
    <property type="evidence" value="ECO:0007669"/>
    <property type="project" value="UniProtKB-UniRule"/>
</dbReference>
<dbReference type="EMBL" id="WXYO01000010">
    <property type="protein sequence ID" value="NAS14388.1"/>
    <property type="molecule type" value="Genomic_DNA"/>
</dbReference>
<evidence type="ECO:0000313" key="16">
    <source>
        <dbReference type="Proteomes" id="UP000475249"/>
    </source>
</evidence>
<comment type="similarity">
    <text evidence="2 12">Belongs to the class-II aminoacyl-tRNA synthetase family.</text>
</comment>
<keyword evidence="9 12" id="KW-0648">Protein biosynthesis</keyword>
<dbReference type="Gene3D" id="2.40.50.140">
    <property type="entry name" value="Nucleic acid-binding proteins"/>
    <property type="match status" value="1"/>
</dbReference>
<organism evidence="15 16">
    <name type="scientific">Poritiphilus flavus</name>
    <dbReference type="NCBI Taxonomy" id="2697053"/>
    <lineage>
        <taxon>Bacteria</taxon>
        <taxon>Pseudomonadati</taxon>
        <taxon>Bacteroidota</taxon>
        <taxon>Flavobacteriia</taxon>
        <taxon>Flavobacteriales</taxon>
        <taxon>Flavobacteriaceae</taxon>
        <taxon>Poritiphilus</taxon>
    </lineage>
</organism>